<feature type="compositionally biased region" description="Basic and acidic residues" evidence="1">
    <location>
        <begin position="490"/>
        <end position="501"/>
    </location>
</feature>
<feature type="compositionally biased region" description="Low complexity" evidence="1">
    <location>
        <begin position="347"/>
        <end position="378"/>
    </location>
</feature>
<proteinExistence type="predicted"/>
<feature type="region of interest" description="Disordered" evidence="1">
    <location>
        <begin position="212"/>
        <end position="422"/>
    </location>
</feature>
<dbReference type="InterPro" id="IPR012677">
    <property type="entry name" value="Nucleotide-bd_a/b_plait_sf"/>
</dbReference>
<feature type="compositionally biased region" description="Low complexity" evidence="1">
    <location>
        <begin position="250"/>
        <end position="265"/>
    </location>
</feature>
<dbReference type="AlphaFoldDB" id="A0A0G4GUL9"/>
<feature type="compositionally biased region" description="Basic and acidic residues" evidence="1">
    <location>
        <begin position="661"/>
        <end position="670"/>
    </location>
</feature>
<dbReference type="VEuPathDB" id="CryptoDB:Cvel_23452"/>
<feature type="compositionally biased region" description="Basic and acidic residues" evidence="1">
    <location>
        <begin position="468"/>
        <end position="483"/>
    </location>
</feature>
<feature type="compositionally biased region" description="Low complexity" evidence="1">
    <location>
        <begin position="310"/>
        <end position="332"/>
    </location>
</feature>
<protein>
    <submittedName>
        <fullName evidence="2">Uncharacterized protein</fullName>
    </submittedName>
</protein>
<feature type="region of interest" description="Disordered" evidence="1">
    <location>
        <begin position="48"/>
        <end position="68"/>
    </location>
</feature>
<feature type="compositionally biased region" description="Low complexity" evidence="1">
    <location>
        <begin position="212"/>
        <end position="225"/>
    </location>
</feature>
<reference evidence="2" key="1">
    <citation type="submission" date="2014-11" db="EMBL/GenBank/DDBJ databases">
        <authorList>
            <person name="Otto D Thomas"/>
            <person name="Naeem Raeece"/>
        </authorList>
    </citation>
    <scope>NUCLEOTIDE SEQUENCE</scope>
</reference>
<evidence type="ECO:0000313" key="2">
    <source>
        <dbReference type="EMBL" id="CEM34512.1"/>
    </source>
</evidence>
<organism evidence="2">
    <name type="scientific">Chromera velia CCMP2878</name>
    <dbReference type="NCBI Taxonomy" id="1169474"/>
    <lineage>
        <taxon>Eukaryota</taxon>
        <taxon>Sar</taxon>
        <taxon>Alveolata</taxon>
        <taxon>Colpodellida</taxon>
        <taxon>Chromeraceae</taxon>
        <taxon>Chromera</taxon>
    </lineage>
</organism>
<feature type="compositionally biased region" description="Basic residues" evidence="1">
    <location>
        <begin position="569"/>
        <end position="578"/>
    </location>
</feature>
<gene>
    <name evidence="2" type="ORF">Cvel_23452</name>
</gene>
<feature type="compositionally biased region" description="Acidic residues" evidence="1">
    <location>
        <begin position="710"/>
        <end position="720"/>
    </location>
</feature>
<feature type="compositionally biased region" description="Acidic residues" evidence="1">
    <location>
        <begin position="650"/>
        <end position="660"/>
    </location>
</feature>
<feature type="compositionally biased region" description="Low complexity" evidence="1">
    <location>
        <begin position="743"/>
        <end position="758"/>
    </location>
</feature>
<feature type="compositionally biased region" description="Low complexity" evidence="1">
    <location>
        <begin position="690"/>
        <end position="703"/>
    </location>
</feature>
<sequence>MSYREEIFGTFSQFERDLLEHQPDVEMLEAESVIPSRVVLKPRPLRARLRPKPSQQPEYPAGTDAGPARVCLPRKEQRKGLYSADAFEGEPQRKQAKLPKRRSFSPFCPARPETLMIFNQSCVETNALIPLFERFGSVSVSWLDDASSLLTFESNASAEQALSLLSAEIPDDYPWCRLQPSVLTEATGLDIRLASDVSVLVRPCTAKDLESVPLETSSSSFSPSTGVGGTAGVQSSVVDPAVPPAASRVGESGNPGPSSSSSRGGKFPFDARQPAAAAASPSSSQPSSGSGAKKREWTAREEVGGVGDEASASASAAGPRTPSSAASQQKQQQQRERDPQPVQKRLGCSGSGPSSSSVCQRQQQQPKSQHAPSSSQQSFGLSAFGHSVAGAFGHRWSSPRAEDREKGRGGRSYGDLDGDPPAEVVHWSSVGFGERLHATGARAVDASFGLGRDRGERTVARGPWLSLHGEKGLGTRGPRERDRGGRRRWERTLRERTREQEEIGGEGSPEQRGHIRTGLLRSLRDEPQDGDNERDDFSDPRGKDSSDDDNASVEILRGDLPNRAGTGRGCHKNRHGGMTRRSVTAALSVSVAAAVAGGTVSAGRSEPEPEHAVADALDEAEGGLSQLRLVARGLTGQALAELSKSSLQPEPDEGLMEVEEGTEREREREGGSSVRVGRQYGLGRCEGERSSPSPSVSRAMSGSFRRAESAGDDSGADADVESVAPPVSRPANASSAFHVSKLSRSAHVPASSSSNSSGGAEGDGEPSMMLDVPVDTSPSAMGDGAFGGAFPARSISKRGRRSHSLFAHPCRGEKPSDEHREGSI</sequence>
<feature type="compositionally biased region" description="Basic and acidic residues" evidence="1">
    <location>
        <begin position="810"/>
        <end position="824"/>
    </location>
</feature>
<accession>A0A0G4GUL9</accession>
<name>A0A0G4GUL9_9ALVE</name>
<feature type="compositionally biased region" description="Basic and acidic residues" evidence="1">
    <location>
        <begin position="535"/>
        <end position="545"/>
    </location>
</feature>
<dbReference type="Gene3D" id="3.30.70.330">
    <property type="match status" value="1"/>
</dbReference>
<feature type="region of interest" description="Disordered" evidence="1">
    <location>
        <begin position="445"/>
        <end position="581"/>
    </location>
</feature>
<feature type="region of interest" description="Disordered" evidence="1">
    <location>
        <begin position="641"/>
        <end position="824"/>
    </location>
</feature>
<evidence type="ECO:0000256" key="1">
    <source>
        <dbReference type="SAM" id="MobiDB-lite"/>
    </source>
</evidence>
<dbReference type="EMBL" id="CDMZ01001567">
    <property type="protein sequence ID" value="CEM34512.1"/>
    <property type="molecule type" value="Genomic_DNA"/>
</dbReference>
<feature type="compositionally biased region" description="Basic and acidic residues" evidence="1">
    <location>
        <begin position="293"/>
        <end position="303"/>
    </location>
</feature>
<feature type="compositionally biased region" description="Low complexity" evidence="1">
    <location>
        <begin position="273"/>
        <end position="291"/>
    </location>
</feature>